<keyword evidence="1" id="KW-0805">Transcription regulation</keyword>
<feature type="compositionally biased region" description="Basic and acidic residues" evidence="4">
    <location>
        <begin position="149"/>
        <end position="169"/>
    </location>
</feature>
<gene>
    <name evidence="6" type="ORF">ACFP2T_44725</name>
</gene>
<sequence>MTDDGTADAAAALGSALADLNRVLRRSTSRRTGRPPLSDAQVEVLRLVERWPAISVKEAAERLHTAANTVSTLVGDLAGAGLLERDRDPQNRRVVRLRLTPAARGRIDEYGAHRRDLLLDALDRLDDQARRDILRAAPHLHRLAGVLADQERGDQQRAGTARREPERQP</sequence>
<dbReference type="InterPro" id="IPR036390">
    <property type="entry name" value="WH_DNA-bd_sf"/>
</dbReference>
<dbReference type="SUPFAM" id="SSF46785">
    <property type="entry name" value="Winged helix' DNA-binding domain"/>
    <property type="match status" value="1"/>
</dbReference>
<dbReference type="InterPro" id="IPR036388">
    <property type="entry name" value="WH-like_DNA-bd_sf"/>
</dbReference>
<dbReference type="PROSITE" id="PS01117">
    <property type="entry name" value="HTH_MARR_1"/>
    <property type="match status" value="1"/>
</dbReference>
<reference evidence="7" key="1">
    <citation type="journal article" date="2019" name="Int. J. Syst. Evol. Microbiol.">
        <title>The Global Catalogue of Microorganisms (GCM) 10K type strain sequencing project: providing services to taxonomists for standard genome sequencing and annotation.</title>
        <authorList>
            <consortium name="The Broad Institute Genomics Platform"/>
            <consortium name="The Broad Institute Genome Sequencing Center for Infectious Disease"/>
            <person name="Wu L."/>
            <person name="Ma J."/>
        </authorList>
    </citation>
    <scope>NUCLEOTIDE SEQUENCE [LARGE SCALE GENOMIC DNA]</scope>
    <source>
        <strain evidence="7">ZS-35-S2</strain>
    </source>
</reference>
<protein>
    <submittedName>
        <fullName evidence="6">MarR family transcriptional regulator</fullName>
    </submittedName>
</protein>
<dbReference type="RefSeq" id="WP_377433284.1">
    <property type="nucleotide sequence ID" value="NZ_JBHSPR010000085.1"/>
</dbReference>
<accession>A0ABW1KNQ1</accession>
<evidence type="ECO:0000256" key="2">
    <source>
        <dbReference type="ARBA" id="ARBA00023125"/>
    </source>
</evidence>
<evidence type="ECO:0000313" key="7">
    <source>
        <dbReference type="Proteomes" id="UP001596203"/>
    </source>
</evidence>
<evidence type="ECO:0000256" key="3">
    <source>
        <dbReference type="ARBA" id="ARBA00023163"/>
    </source>
</evidence>
<evidence type="ECO:0000256" key="1">
    <source>
        <dbReference type="ARBA" id="ARBA00023015"/>
    </source>
</evidence>
<keyword evidence="7" id="KW-1185">Reference proteome</keyword>
<dbReference type="EMBL" id="JBHSPR010000085">
    <property type="protein sequence ID" value="MFC6023245.1"/>
    <property type="molecule type" value="Genomic_DNA"/>
</dbReference>
<feature type="domain" description="HTH marR-type" evidence="5">
    <location>
        <begin position="10"/>
        <end position="145"/>
    </location>
</feature>
<dbReference type="SMART" id="SM00347">
    <property type="entry name" value="HTH_MARR"/>
    <property type="match status" value="1"/>
</dbReference>
<dbReference type="PANTHER" id="PTHR33164:SF103">
    <property type="entry name" value="REGULATORY PROTEIN MARR"/>
    <property type="match status" value="1"/>
</dbReference>
<evidence type="ECO:0000259" key="5">
    <source>
        <dbReference type="PROSITE" id="PS50995"/>
    </source>
</evidence>
<comment type="caution">
    <text evidence="6">The sequence shown here is derived from an EMBL/GenBank/DDBJ whole genome shotgun (WGS) entry which is preliminary data.</text>
</comment>
<keyword evidence="2" id="KW-0238">DNA-binding</keyword>
<dbReference type="InterPro" id="IPR000835">
    <property type="entry name" value="HTH_MarR-typ"/>
</dbReference>
<name>A0ABW1KNQ1_9ACTN</name>
<dbReference type="Pfam" id="PF01047">
    <property type="entry name" value="MarR"/>
    <property type="match status" value="1"/>
</dbReference>
<evidence type="ECO:0000256" key="4">
    <source>
        <dbReference type="SAM" id="MobiDB-lite"/>
    </source>
</evidence>
<proteinExistence type="predicted"/>
<dbReference type="Gene3D" id="1.10.10.10">
    <property type="entry name" value="Winged helix-like DNA-binding domain superfamily/Winged helix DNA-binding domain"/>
    <property type="match status" value="1"/>
</dbReference>
<evidence type="ECO:0000313" key="6">
    <source>
        <dbReference type="EMBL" id="MFC6023245.1"/>
    </source>
</evidence>
<dbReference type="PROSITE" id="PS50995">
    <property type="entry name" value="HTH_MARR_2"/>
    <property type="match status" value="1"/>
</dbReference>
<organism evidence="6 7">
    <name type="scientific">Plantactinospora solaniradicis</name>
    <dbReference type="NCBI Taxonomy" id="1723736"/>
    <lineage>
        <taxon>Bacteria</taxon>
        <taxon>Bacillati</taxon>
        <taxon>Actinomycetota</taxon>
        <taxon>Actinomycetes</taxon>
        <taxon>Micromonosporales</taxon>
        <taxon>Micromonosporaceae</taxon>
        <taxon>Plantactinospora</taxon>
    </lineage>
</organism>
<dbReference type="InterPro" id="IPR039422">
    <property type="entry name" value="MarR/SlyA-like"/>
</dbReference>
<dbReference type="InterPro" id="IPR023187">
    <property type="entry name" value="Tscrpt_reg_MarR-type_CS"/>
</dbReference>
<feature type="region of interest" description="Disordered" evidence="4">
    <location>
        <begin position="146"/>
        <end position="169"/>
    </location>
</feature>
<dbReference type="Proteomes" id="UP001596203">
    <property type="component" value="Unassembled WGS sequence"/>
</dbReference>
<keyword evidence="3" id="KW-0804">Transcription</keyword>
<dbReference type="PANTHER" id="PTHR33164">
    <property type="entry name" value="TRANSCRIPTIONAL REGULATOR, MARR FAMILY"/>
    <property type="match status" value="1"/>
</dbReference>